<dbReference type="RefSeq" id="WP_063272626.1">
    <property type="nucleotide sequence ID" value="NZ_LQMT02000005.1"/>
</dbReference>
<gene>
    <name evidence="1" type="ORF">AVR91_0202245</name>
</gene>
<comment type="caution">
    <text evidence="1">The sequence shown here is derived from an EMBL/GenBank/DDBJ whole genome shotgun (WGS) entry which is preliminary data.</text>
</comment>
<sequence>MTSLRRVHPAEQERLLALGDRTAAVLRAAGFPVIVEPDPDDHRDAGGAVIEVDVFDGPCGVWVDWVVARPWRDEAFRLLVAGDKENPRVRQQIAVHAAMRTALTAVLTAAGLTVVPSDDDMRPLELKVTG</sequence>
<evidence type="ECO:0000313" key="1">
    <source>
        <dbReference type="EMBL" id="ONF74150.1"/>
    </source>
</evidence>
<dbReference type="AlphaFoldDB" id="A0A1W2M2D0"/>
<proteinExistence type="predicted"/>
<reference evidence="1 2" key="1">
    <citation type="submission" date="2016-12" db="EMBL/GenBank/DDBJ databases">
        <title>Amycolatopsis keratiniphila subsp. keratiniphila genome sequencing and assembly.</title>
        <authorList>
            <person name="Mayilraj S."/>
            <person name="Kaur N."/>
        </authorList>
    </citation>
    <scope>NUCLEOTIDE SEQUENCE [LARGE SCALE GENOMIC DNA]</scope>
    <source>
        <strain evidence="1 2">DSM 44409</strain>
    </source>
</reference>
<dbReference type="Proteomes" id="UP000076660">
    <property type="component" value="Unassembled WGS sequence"/>
</dbReference>
<protein>
    <submittedName>
        <fullName evidence="1">Uncharacterized protein</fullName>
    </submittedName>
</protein>
<name>A0A1W2M2D0_9PSEU</name>
<dbReference type="EMBL" id="LQMT02000005">
    <property type="protein sequence ID" value="ONF74150.1"/>
    <property type="molecule type" value="Genomic_DNA"/>
</dbReference>
<accession>A0A1W2M2D0</accession>
<evidence type="ECO:0000313" key="2">
    <source>
        <dbReference type="Proteomes" id="UP000076660"/>
    </source>
</evidence>
<dbReference type="OrthoDB" id="5196259at2"/>
<organism evidence="1 2">
    <name type="scientific">Amycolatopsis keratiniphila subsp. keratiniphila</name>
    <dbReference type="NCBI Taxonomy" id="227715"/>
    <lineage>
        <taxon>Bacteria</taxon>
        <taxon>Bacillati</taxon>
        <taxon>Actinomycetota</taxon>
        <taxon>Actinomycetes</taxon>
        <taxon>Pseudonocardiales</taxon>
        <taxon>Pseudonocardiaceae</taxon>
        <taxon>Amycolatopsis</taxon>
        <taxon>Amycolatopsis japonica group</taxon>
    </lineage>
</organism>